<dbReference type="NCBIfam" id="TIGR01509">
    <property type="entry name" value="HAD-SF-IA-v3"/>
    <property type="match status" value="1"/>
</dbReference>
<dbReference type="SFLD" id="SFLDS00003">
    <property type="entry name" value="Haloacid_Dehalogenase"/>
    <property type="match status" value="1"/>
</dbReference>
<dbReference type="InterPro" id="IPR006439">
    <property type="entry name" value="HAD-SF_hydro_IA"/>
</dbReference>
<dbReference type="SUPFAM" id="SSF56784">
    <property type="entry name" value="HAD-like"/>
    <property type="match status" value="1"/>
</dbReference>
<accession>A0A1H7QTS7</accession>
<dbReference type="OrthoDB" id="9797415at2"/>
<evidence type="ECO:0000313" key="3">
    <source>
        <dbReference type="Proteomes" id="UP000199421"/>
    </source>
</evidence>
<dbReference type="InterPro" id="IPR036412">
    <property type="entry name" value="HAD-like_sf"/>
</dbReference>
<dbReference type="Gene3D" id="3.40.50.1000">
    <property type="entry name" value="HAD superfamily/HAD-like"/>
    <property type="match status" value="1"/>
</dbReference>
<dbReference type="AlphaFoldDB" id="A0A1H7QTS7"/>
<dbReference type="NCBIfam" id="TIGR01549">
    <property type="entry name" value="HAD-SF-IA-v1"/>
    <property type="match status" value="1"/>
</dbReference>
<reference evidence="3" key="1">
    <citation type="submission" date="2016-10" db="EMBL/GenBank/DDBJ databases">
        <authorList>
            <person name="Varghese N."/>
            <person name="Submissions S."/>
        </authorList>
    </citation>
    <scope>NUCLEOTIDE SEQUENCE [LARGE SCALE GENOMIC DNA]</scope>
    <source>
        <strain evidence="3">DSM 18733</strain>
    </source>
</reference>
<dbReference type="EMBL" id="FOAF01000002">
    <property type="protein sequence ID" value="SEL51401.1"/>
    <property type="molecule type" value="Genomic_DNA"/>
</dbReference>
<dbReference type="STRING" id="407022.SAMN05661044_02724"/>
<proteinExistence type="predicted"/>
<gene>
    <name evidence="2" type="ORF">SAMN05661044_02724</name>
</gene>
<organism evidence="2 3">
    <name type="scientific">Olivibacter domesticus</name>
    <name type="common">Pseudosphingobacterium domesticum</name>
    <dbReference type="NCBI Taxonomy" id="407022"/>
    <lineage>
        <taxon>Bacteria</taxon>
        <taxon>Pseudomonadati</taxon>
        <taxon>Bacteroidota</taxon>
        <taxon>Sphingobacteriia</taxon>
        <taxon>Sphingobacteriales</taxon>
        <taxon>Sphingobacteriaceae</taxon>
        <taxon>Olivibacter</taxon>
    </lineage>
</organism>
<dbReference type="PANTHER" id="PTHR43316">
    <property type="entry name" value="HYDROLASE, HALOACID DELAHOGENASE-RELATED"/>
    <property type="match status" value="1"/>
</dbReference>
<dbReference type="SFLD" id="SFLDG01129">
    <property type="entry name" value="C1.5:_HAD__Beta-PGM__Phosphata"/>
    <property type="match status" value="1"/>
</dbReference>
<dbReference type="Proteomes" id="UP000199421">
    <property type="component" value="Unassembled WGS sequence"/>
</dbReference>
<dbReference type="Pfam" id="PF00702">
    <property type="entry name" value="Hydrolase"/>
    <property type="match status" value="1"/>
</dbReference>
<keyword evidence="3" id="KW-1185">Reference proteome</keyword>
<sequence>MLKGVLIDYGGTIDTNGRHWANVIWEAYMSVNVNVTKEQFMNAYAFGERALAINPIIKPYHTFKDVLCLKLEQQLEFLSLKGSTESDKIDKMVGYCMEIVRGTIKKAKPTLDIIHAQYPMVLVSNFYGNIQAVLRDLHIDHYFNGVVESAIVGVRKPNPEIYSLGVAEIGLLPQECVVIGDSFKKDILSGKEAGCKTLWLNVDGFIEDLEGAGAEIADIQITDFSQIPAALEKLNAN</sequence>
<dbReference type="PRINTS" id="PR00413">
    <property type="entry name" value="HADHALOGNASE"/>
</dbReference>
<name>A0A1H7QTS7_OLID1</name>
<evidence type="ECO:0000256" key="1">
    <source>
        <dbReference type="ARBA" id="ARBA00022801"/>
    </source>
</evidence>
<keyword evidence="1 2" id="KW-0378">Hydrolase</keyword>
<dbReference type="GO" id="GO:0016787">
    <property type="term" value="F:hydrolase activity"/>
    <property type="evidence" value="ECO:0007669"/>
    <property type="project" value="UniProtKB-KW"/>
</dbReference>
<dbReference type="InterPro" id="IPR023214">
    <property type="entry name" value="HAD_sf"/>
</dbReference>
<dbReference type="RefSeq" id="WP_093325152.1">
    <property type="nucleotide sequence ID" value="NZ_FOAF01000002.1"/>
</dbReference>
<dbReference type="InterPro" id="IPR051540">
    <property type="entry name" value="S-2-haloacid_dehalogenase"/>
</dbReference>
<dbReference type="PANTHER" id="PTHR43316:SF3">
    <property type="entry name" value="HALOACID DEHALOGENASE, TYPE II (AFU_ORTHOLOGUE AFUA_2G07750)-RELATED"/>
    <property type="match status" value="1"/>
</dbReference>
<protein>
    <submittedName>
        <fullName evidence="2">Putative hydrolase of the HAD superfamily</fullName>
    </submittedName>
</protein>
<evidence type="ECO:0000313" key="2">
    <source>
        <dbReference type="EMBL" id="SEL51401.1"/>
    </source>
</evidence>